<proteinExistence type="predicted"/>
<reference evidence="1 2" key="2">
    <citation type="journal article" date="2022" name="Mol. Ecol. Resour.">
        <title>The genomes of chicory, endive, great burdock and yacon provide insights into Asteraceae paleo-polyploidization history and plant inulin production.</title>
        <authorList>
            <person name="Fan W."/>
            <person name="Wang S."/>
            <person name="Wang H."/>
            <person name="Wang A."/>
            <person name="Jiang F."/>
            <person name="Liu H."/>
            <person name="Zhao H."/>
            <person name="Xu D."/>
            <person name="Zhang Y."/>
        </authorList>
    </citation>
    <scope>NUCLEOTIDE SEQUENCE [LARGE SCALE GENOMIC DNA]</scope>
    <source>
        <strain evidence="2">cv. Yunnan</strain>
        <tissue evidence="1">Leaves</tissue>
    </source>
</reference>
<evidence type="ECO:0000313" key="2">
    <source>
        <dbReference type="Proteomes" id="UP001056120"/>
    </source>
</evidence>
<comment type="caution">
    <text evidence="1">The sequence shown here is derived from an EMBL/GenBank/DDBJ whole genome shotgun (WGS) entry which is preliminary data.</text>
</comment>
<evidence type="ECO:0000313" key="1">
    <source>
        <dbReference type="EMBL" id="KAI3824191.1"/>
    </source>
</evidence>
<name>A0ACB9JVW8_9ASTR</name>
<keyword evidence="2" id="KW-1185">Reference proteome</keyword>
<organism evidence="1 2">
    <name type="scientific">Smallanthus sonchifolius</name>
    <dbReference type="NCBI Taxonomy" id="185202"/>
    <lineage>
        <taxon>Eukaryota</taxon>
        <taxon>Viridiplantae</taxon>
        <taxon>Streptophyta</taxon>
        <taxon>Embryophyta</taxon>
        <taxon>Tracheophyta</taxon>
        <taxon>Spermatophyta</taxon>
        <taxon>Magnoliopsida</taxon>
        <taxon>eudicotyledons</taxon>
        <taxon>Gunneridae</taxon>
        <taxon>Pentapetalae</taxon>
        <taxon>asterids</taxon>
        <taxon>campanulids</taxon>
        <taxon>Asterales</taxon>
        <taxon>Asteraceae</taxon>
        <taxon>Asteroideae</taxon>
        <taxon>Heliantheae alliance</taxon>
        <taxon>Millerieae</taxon>
        <taxon>Smallanthus</taxon>
    </lineage>
</organism>
<accession>A0ACB9JVW8</accession>
<dbReference type="EMBL" id="CM042019">
    <property type="protein sequence ID" value="KAI3824191.1"/>
    <property type="molecule type" value="Genomic_DNA"/>
</dbReference>
<protein>
    <submittedName>
        <fullName evidence="1">Uncharacterized protein</fullName>
    </submittedName>
</protein>
<sequence length="110" mass="11920">MCIPTGDVGKCCAVWRLQGFTSQLGIVHVCSLVNLGLLLLSNGFLAYPWFGLLPGLLRFTTLPCFRICWCPCMVSFLGLPLSSAPQSGISLAFSDEDFPDLASLLYLVSD</sequence>
<reference evidence="2" key="1">
    <citation type="journal article" date="2022" name="Mol. Ecol. Resour.">
        <title>The genomes of chicory, endive, great burdock and yacon provide insights into Asteraceae palaeo-polyploidization history and plant inulin production.</title>
        <authorList>
            <person name="Fan W."/>
            <person name="Wang S."/>
            <person name="Wang H."/>
            <person name="Wang A."/>
            <person name="Jiang F."/>
            <person name="Liu H."/>
            <person name="Zhao H."/>
            <person name="Xu D."/>
            <person name="Zhang Y."/>
        </authorList>
    </citation>
    <scope>NUCLEOTIDE SEQUENCE [LARGE SCALE GENOMIC DNA]</scope>
    <source>
        <strain evidence="2">cv. Yunnan</strain>
    </source>
</reference>
<dbReference type="Proteomes" id="UP001056120">
    <property type="component" value="Linkage Group LG02"/>
</dbReference>
<gene>
    <name evidence="1" type="ORF">L1987_05641</name>
</gene>